<dbReference type="InterPro" id="IPR013785">
    <property type="entry name" value="Aldolase_TIM"/>
</dbReference>
<evidence type="ECO:0000256" key="4">
    <source>
        <dbReference type="ARBA" id="ARBA00023004"/>
    </source>
</evidence>
<name>A0A7Y9IRB6_9BURK</name>
<dbReference type="GO" id="GO:0051536">
    <property type="term" value="F:iron-sulfur cluster binding"/>
    <property type="evidence" value="ECO:0007669"/>
    <property type="project" value="UniProtKB-KW"/>
</dbReference>
<dbReference type="PANTHER" id="PTHR21180:SF9">
    <property type="entry name" value="TYPE II SECRETION SYSTEM PROTEIN K"/>
    <property type="match status" value="1"/>
</dbReference>
<evidence type="ECO:0000259" key="7">
    <source>
        <dbReference type="Pfam" id="PF04055"/>
    </source>
</evidence>
<evidence type="ECO:0000256" key="2">
    <source>
        <dbReference type="ARBA" id="ARBA00022691"/>
    </source>
</evidence>
<reference evidence="8 9" key="1">
    <citation type="submission" date="2020-07" db="EMBL/GenBank/DDBJ databases">
        <title>Genomic Encyclopedia of Type Strains, Phase IV (KMG-V): Genome sequencing to study the core and pangenomes of soil and plant-associated prokaryotes.</title>
        <authorList>
            <person name="Whitman W."/>
        </authorList>
    </citation>
    <scope>NUCLEOTIDE SEQUENCE [LARGE SCALE GENOMIC DNA]</scope>
    <source>
        <strain evidence="8 9">SAS40</strain>
    </source>
</reference>
<dbReference type="Proteomes" id="UP000542125">
    <property type="component" value="Unassembled WGS sequence"/>
</dbReference>
<dbReference type="NCBIfam" id="TIGR03916">
    <property type="entry name" value="rSAM_link_UDG"/>
    <property type="match status" value="1"/>
</dbReference>
<evidence type="ECO:0000313" key="8">
    <source>
        <dbReference type="EMBL" id="NYE81128.1"/>
    </source>
</evidence>
<dbReference type="InterPro" id="IPR058240">
    <property type="entry name" value="rSAM_sf"/>
</dbReference>
<organism evidence="8 9">
    <name type="scientific">Pigmentiphaga litoralis</name>
    <dbReference type="NCBI Taxonomy" id="516702"/>
    <lineage>
        <taxon>Bacteria</taxon>
        <taxon>Pseudomonadati</taxon>
        <taxon>Pseudomonadota</taxon>
        <taxon>Betaproteobacteria</taxon>
        <taxon>Burkholderiales</taxon>
        <taxon>Alcaligenaceae</taxon>
        <taxon>Pigmentiphaga</taxon>
    </lineage>
</organism>
<dbReference type="GO" id="GO:0046872">
    <property type="term" value="F:metal ion binding"/>
    <property type="evidence" value="ECO:0007669"/>
    <property type="project" value="UniProtKB-KW"/>
</dbReference>
<sequence length="556" mass="59894">METIKKLAILADAAKYDASCSSSGTEKRNSVGGRGIGSTEGAGICHSYAPDGRCISLLKILLTNYCIYDCLYCVNRVTSNVSRARFNVQEVVDLTLDFYRRNCIEGLFLSSGIIRNPDYTMEQVVEVARILREDHDFRGYIHLKTIPDASPELLEKAGKYADRLSINIELPTVDALHSLAPEKDSAAIRRSMARLRIHIDDAKEASKPTRPISMAGVSPSRVKPVRFAPGGQSTQMIVGADAADDRTILNTSATLYGSYRLKRVYYSAFSPIPDSSNALPLKAPPMVREHRLYQADWLMRFYGFAHDEIVPTGDGMLALDIDPKLAWALAHREQFPVDLNKAPKEMLLRVPGLGVKTVLRLLQTRRVRRLRMDDLLRLHVPLKKVMPFVSVIDHHPGKTLDAANLAQRLRPPPVQSSLFDAAAGVEMDEAQAAAAAALPALPAGMAAAAVDLAGLTSWGMDDAADGRSGDPRVARALQQEACEALAMNASLELGAGSAAPWQLTPPASGAGGSASGTAASSQSLPKAPAKAAPAATRRRKAAVVNEAAEHTADLFG</sequence>
<keyword evidence="9" id="KW-1185">Reference proteome</keyword>
<keyword evidence="4" id="KW-0408">Iron</keyword>
<proteinExistence type="predicted"/>
<dbReference type="CDD" id="cd01335">
    <property type="entry name" value="Radical_SAM"/>
    <property type="match status" value="1"/>
</dbReference>
<keyword evidence="5" id="KW-0411">Iron-sulfur</keyword>
<dbReference type="EMBL" id="JACBYR010000001">
    <property type="protein sequence ID" value="NYE81128.1"/>
    <property type="molecule type" value="Genomic_DNA"/>
</dbReference>
<comment type="cofactor">
    <cofactor evidence="1">
        <name>[4Fe-4S] cluster</name>
        <dbReference type="ChEBI" id="CHEBI:49883"/>
    </cofactor>
</comment>
<protein>
    <submittedName>
        <fullName evidence="8">Putative DNA modification/repair radical SAM protein</fullName>
    </submittedName>
</protein>
<dbReference type="InterPro" id="IPR023874">
    <property type="entry name" value="DNA_rSAM_put"/>
</dbReference>
<keyword evidence="2" id="KW-0949">S-adenosyl-L-methionine</keyword>
<dbReference type="InterPro" id="IPR010994">
    <property type="entry name" value="RuvA_2-like"/>
</dbReference>
<dbReference type="SFLD" id="SFLDS00029">
    <property type="entry name" value="Radical_SAM"/>
    <property type="match status" value="1"/>
</dbReference>
<dbReference type="GO" id="GO:0003824">
    <property type="term" value="F:catalytic activity"/>
    <property type="evidence" value="ECO:0007669"/>
    <property type="project" value="InterPro"/>
</dbReference>
<dbReference type="SFLD" id="SFLDG01102">
    <property type="entry name" value="Uncharacterised_Radical_SAM_Su"/>
    <property type="match status" value="1"/>
</dbReference>
<evidence type="ECO:0000256" key="3">
    <source>
        <dbReference type="ARBA" id="ARBA00022723"/>
    </source>
</evidence>
<evidence type="ECO:0000256" key="5">
    <source>
        <dbReference type="ARBA" id="ARBA00023014"/>
    </source>
</evidence>
<keyword evidence="3" id="KW-0479">Metal-binding</keyword>
<dbReference type="AlphaFoldDB" id="A0A7Y9IRB6"/>
<feature type="region of interest" description="Disordered" evidence="6">
    <location>
        <begin position="502"/>
        <end position="544"/>
    </location>
</feature>
<evidence type="ECO:0000256" key="1">
    <source>
        <dbReference type="ARBA" id="ARBA00001966"/>
    </source>
</evidence>
<dbReference type="InterPro" id="IPR051675">
    <property type="entry name" value="Endo/Exo/Phosphatase_dom_1"/>
</dbReference>
<dbReference type="SUPFAM" id="SSF102114">
    <property type="entry name" value="Radical SAM enzymes"/>
    <property type="match status" value="1"/>
</dbReference>
<evidence type="ECO:0000313" key="9">
    <source>
        <dbReference type="Proteomes" id="UP000542125"/>
    </source>
</evidence>
<dbReference type="SUPFAM" id="SSF47781">
    <property type="entry name" value="RuvA domain 2-like"/>
    <property type="match status" value="1"/>
</dbReference>
<accession>A0A7Y9IRB6</accession>
<dbReference type="InterPro" id="IPR007197">
    <property type="entry name" value="rSAM"/>
</dbReference>
<dbReference type="Pfam" id="PF04055">
    <property type="entry name" value="Radical_SAM"/>
    <property type="match status" value="1"/>
</dbReference>
<dbReference type="Gene3D" id="3.20.20.70">
    <property type="entry name" value="Aldolase class I"/>
    <property type="match status" value="1"/>
</dbReference>
<feature type="compositionally biased region" description="Low complexity" evidence="6">
    <location>
        <begin position="515"/>
        <end position="535"/>
    </location>
</feature>
<gene>
    <name evidence="8" type="ORF">FHW18_000399</name>
</gene>
<feature type="domain" description="Radical SAM core" evidence="7">
    <location>
        <begin position="61"/>
        <end position="196"/>
    </location>
</feature>
<evidence type="ECO:0000256" key="6">
    <source>
        <dbReference type="SAM" id="MobiDB-lite"/>
    </source>
</evidence>
<dbReference type="PANTHER" id="PTHR21180">
    <property type="entry name" value="ENDONUCLEASE/EXONUCLEASE/PHOSPHATASE FAMILY DOMAIN-CONTAINING PROTEIN 1"/>
    <property type="match status" value="1"/>
</dbReference>
<comment type="caution">
    <text evidence="8">The sequence shown here is derived from an EMBL/GenBank/DDBJ whole genome shotgun (WGS) entry which is preliminary data.</text>
</comment>